<protein>
    <submittedName>
        <fullName evidence="1">Uncharacterized protein</fullName>
    </submittedName>
</protein>
<name>A0A0A9ED17_ARUDO</name>
<organism evidence="1">
    <name type="scientific">Arundo donax</name>
    <name type="common">Giant reed</name>
    <name type="synonym">Donax arundinaceus</name>
    <dbReference type="NCBI Taxonomy" id="35708"/>
    <lineage>
        <taxon>Eukaryota</taxon>
        <taxon>Viridiplantae</taxon>
        <taxon>Streptophyta</taxon>
        <taxon>Embryophyta</taxon>
        <taxon>Tracheophyta</taxon>
        <taxon>Spermatophyta</taxon>
        <taxon>Magnoliopsida</taxon>
        <taxon>Liliopsida</taxon>
        <taxon>Poales</taxon>
        <taxon>Poaceae</taxon>
        <taxon>PACMAD clade</taxon>
        <taxon>Arundinoideae</taxon>
        <taxon>Arundineae</taxon>
        <taxon>Arundo</taxon>
    </lineage>
</organism>
<proteinExistence type="predicted"/>
<sequence length="30" mass="3467">MLFSSAKNPSKKESLLCKLIAFIFFIFKQS</sequence>
<dbReference type="EMBL" id="GBRH01200977">
    <property type="protein sequence ID" value="JAD96918.1"/>
    <property type="molecule type" value="Transcribed_RNA"/>
</dbReference>
<dbReference type="AlphaFoldDB" id="A0A0A9ED17"/>
<reference evidence="1" key="2">
    <citation type="journal article" date="2015" name="Data Brief">
        <title>Shoot transcriptome of the giant reed, Arundo donax.</title>
        <authorList>
            <person name="Barrero R.A."/>
            <person name="Guerrero F.D."/>
            <person name="Moolhuijzen P."/>
            <person name="Goolsby J.A."/>
            <person name="Tidwell J."/>
            <person name="Bellgard S.E."/>
            <person name="Bellgard M.I."/>
        </authorList>
    </citation>
    <scope>NUCLEOTIDE SEQUENCE</scope>
    <source>
        <tissue evidence="1">Shoot tissue taken approximately 20 cm above the soil surface</tissue>
    </source>
</reference>
<evidence type="ECO:0000313" key="1">
    <source>
        <dbReference type="EMBL" id="JAD96918.1"/>
    </source>
</evidence>
<accession>A0A0A9ED17</accession>
<reference evidence="1" key="1">
    <citation type="submission" date="2014-09" db="EMBL/GenBank/DDBJ databases">
        <authorList>
            <person name="Magalhaes I.L.F."/>
            <person name="Oliveira U."/>
            <person name="Santos F.R."/>
            <person name="Vidigal T.H.D.A."/>
            <person name="Brescovit A.D."/>
            <person name="Santos A.J."/>
        </authorList>
    </citation>
    <scope>NUCLEOTIDE SEQUENCE</scope>
    <source>
        <tissue evidence="1">Shoot tissue taken approximately 20 cm above the soil surface</tissue>
    </source>
</reference>